<dbReference type="InterPro" id="IPR014229">
    <property type="entry name" value="Spore_YtfJ"/>
</dbReference>
<dbReference type="Pfam" id="PF09579">
    <property type="entry name" value="Spore_YtfJ"/>
    <property type="match status" value="1"/>
</dbReference>
<comment type="caution">
    <text evidence="1">The sequence shown here is derived from an EMBL/GenBank/DDBJ whole genome shotgun (WGS) entry which is preliminary data.</text>
</comment>
<protein>
    <recommendedName>
        <fullName evidence="3">Sporulation protein YtfJ (Spore_YtfJ)</fullName>
    </recommendedName>
</protein>
<dbReference type="PANTHER" id="PTHR39162:SF1">
    <property type="entry name" value="SPORULATION PROTEIN YTFJ"/>
    <property type="match status" value="1"/>
</dbReference>
<accession>A0ABP8FQF7</accession>
<name>A0ABP8FQF7_9BACT</name>
<dbReference type="PANTHER" id="PTHR39162">
    <property type="entry name" value="GLL3345 PROTEIN"/>
    <property type="match status" value="1"/>
</dbReference>
<proteinExistence type="predicted"/>
<evidence type="ECO:0000313" key="1">
    <source>
        <dbReference type="EMBL" id="GAA4308691.1"/>
    </source>
</evidence>
<evidence type="ECO:0008006" key="3">
    <source>
        <dbReference type="Google" id="ProtNLM"/>
    </source>
</evidence>
<dbReference type="RefSeq" id="WP_345166720.1">
    <property type="nucleotide sequence ID" value="NZ_BAABGX010000002.1"/>
</dbReference>
<dbReference type="EMBL" id="BAABGX010000002">
    <property type="protein sequence ID" value="GAA4308691.1"/>
    <property type="molecule type" value="Genomic_DNA"/>
</dbReference>
<keyword evidence="2" id="KW-1185">Reference proteome</keyword>
<organism evidence="1 2">
    <name type="scientific">Nibribacter koreensis</name>
    <dbReference type="NCBI Taxonomy" id="1084519"/>
    <lineage>
        <taxon>Bacteria</taxon>
        <taxon>Pseudomonadati</taxon>
        <taxon>Bacteroidota</taxon>
        <taxon>Cytophagia</taxon>
        <taxon>Cytophagales</taxon>
        <taxon>Hymenobacteraceae</taxon>
        <taxon>Nibribacter</taxon>
    </lineage>
</organism>
<evidence type="ECO:0000313" key="2">
    <source>
        <dbReference type="Proteomes" id="UP001501844"/>
    </source>
</evidence>
<gene>
    <name evidence="1" type="ORF">GCM10023183_25490</name>
</gene>
<sequence>MEQEEATHTQDSRIGVSIINRLSDNVSIRNIFGEPIQGPGKIIIPVAQVVLGMGGGYGQGKKSLQATPEGGEGQGSGAGGGLLALPKGVFEVTAKRTKFIPVSSSRPYVVGASLGLLLGWWLGKRKRMNQR</sequence>
<dbReference type="Proteomes" id="UP001501844">
    <property type="component" value="Unassembled WGS sequence"/>
</dbReference>
<reference evidence="2" key="1">
    <citation type="journal article" date="2019" name="Int. J. Syst. Evol. Microbiol.">
        <title>The Global Catalogue of Microorganisms (GCM) 10K type strain sequencing project: providing services to taxonomists for standard genome sequencing and annotation.</title>
        <authorList>
            <consortium name="The Broad Institute Genomics Platform"/>
            <consortium name="The Broad Institute Genome Sequencing Center for Infectious Disease"/>
            <person name="Wu L."/>
            <person name="Ma J."/>
        </authorList>
    </citation>
    <scope>NUCLEOTIDE SEQUENCE [LARGE SCALE GENOMIC DNA]</scope>
    <source>
        <strain evidence="2">JCM 17917</strain>
    </source>
</reference>